<dbReference type="RefSeq" id="WP_138398229.1">
    <property type="nucleotide sequence ID" value="NZ_JBAFVI010000017.1"/>
</dbReference>
<dbReference type="EC" id="2.4.1.255" evidence="3"/>
<feature type="repeat" description="TPR" evidence="8">
    <location>
        <begin position="44"/>
        <end position="77"/>
    </location>
</feature>
<dbReference type="InterPro" id="IPR029489">
    <property type="entry name" value="OGT/SEC/SPY_C"/>
</dbReference>
<evidence type="ECO:0000256" key="3">
    <source>
        <dbReference type="ARBA" id="ARBA00011970"/>
    </source>
</evidence>
<dbReference type="Pfam" id="PF13844">
    <property type="entry name" value="Glyco_transf_41"/>
    <property type="match status" value="2"/>
</dbReference>
<evidence type="ECO:0000256" key="6">
    <source>
        <dbReference type="ARBA" id="ARBA00022737"/>
    </source>
</evidence>
<dbReference type="SUPFAM" id="SSF53756">
    <property type="entry name" value="UDP-Glycosyltransferase/glycogen phosphorylase"/>
    <property type="match status" value="1"/>
</dbReference>
<feature type="repeat" description="TPR" evidence="8">
    <location>
        <begin position="78"/>
        <end position="111"/>
    </location>
</feature>
<dbReference type="InterPro" id="IPR019734">
    <property type="entry name" value="TPR_rpt"/>
</dbReference>
<evidence type="ECO:0000256" key="8">
    <source>
        <dbReference type="PROSITE-ProRule" id="PRU00339"/>
    </source>
</evidence>
<dbReference type="SMART" id="SM00028">
    <property type="entry name" value="TPR"/>
    <property type="match status" value="2"/>
</dbReference>
<dbReference type="GeneID" id="95772619"/>
<feature type="domain" description="O-GlcNAc transferase C-terminal" evidence="9">
    <location>
        <begin position="187"/>
        <end position="339"/>
    </location>
</feature>
<comment type="pathway">
    <text evidence="1">Protein modification; protein glycosylation.</text>
</comment>
<evidence type="ECO:0000313" key="11">
    <source>
        <dbReference type="Proteomes" id="UP000305131"/>
    </source>
</evidence>
<dbReference type="Gene3D" id="1.25.40.10">
    <property type="entry name" value="Tetratricopeptide repeat domain"/>
    <property type="match status" value="1"/>
</dbReference>
<dbReference type="Proteomes" id="UP000305131">
    <property type="component" value="Unassembled WGS sequence"/>
</dbReference>
<dbReference type="Gene3D" id="3.40.50.2000">
    <property type="entry name" value="Glycogen Phosphorylase B"/>
    <property type="match status" value="1"/>
</dbReference>
<dbReference type="OrthoDB" id="146908at2"/>
<comment type="caution">
    <text evidence="10">The sequence shown here is derived from an EMBL/GenBank/DDBJ whole genome shotgun (WGS) entry which is preliminary data.</text>
</comment>
<evidence type="ECO:0000256" key="5">
    <source>
        <dbReference type="ARBA" id="ARBA00022679"/>
    </source>
</evidence>
<dbReference type="PANTHER" id="PTHR44998:SF1">
    <property type="entry name" value="UDP-N-ACETYLGLUCOSAMINE--PEPTIDE N-ACETYLGLUCOSAMINYLTRANSFERASE 110 KDA SUBUNIT"/>
    <property type="match status" value="1"/>
</dbReference>
<evidence type="ECO:0000256" key="4">
    <source>
        <dbReference type="ARBA" id="ARBA00022676"/>
    </source>
</evidence>
<dbReference type="Gene3D" id="3.40.50.11380">
    <property type="match status" value="1"/>
</dbReference>
<keyword evidence="5" id="KW-0808">Transferase</keyword>
<dbReference type="InterPro" id="IPR011990">
    <property type="entry name" value="TPR-like_helical_dom_sf"/>
</dbReference>
<keyword evidence="4" id="KW-0328">Glycosyltransferase</keyword>
<keyword evidence="6" id="KW-0677">Repeat</keyword>
<dbReference type="PANTHER" id="PTHR44998">
    <property type="match status" value="1"/>
</dbReference>
<organism evidence="10 11">
    <name type="scientific">Xanthobacter autotrophicus</name>
    <dbReference type="NCBI Taxonomy" id="280"/>
    <lineage>
        <taxon>Bacteria</taxon>
        <taxon>Pseudomonadati</taxon>
        <taxon>Pseudomonadota</taxon>
        <taxon>Alphaproteobacteria</taxon>
        <taxon>Hyphomicrobiales</taxon>
        <taxon>Xanthobacteraceae</taxon>
        <taxon>Xanthobacter</taxon>
    </lineage>
</organism>
<evidence type="ECO:0000256" key="7">
    <source>
        <dbReference type="ARBA" id="ARBA00022803"/>
    </source>
</evidence>
<evidence type="ECO:0000256" key="2">
    <source>
        <dbReference type="ARBA" id="ARBA00005386"/>
    </source>
</evidence>
<comment type="similarity">
    <text evidence="2">Belongs to the glycosyltransferase 41 family. O-GlcNAc transferase subfamily.</text>
</comment>
<evidence type="ECO:0000313" key="10">
    <source>
        <dbReference type="EMBL" id="TLX44260.1"/>
    </source>
</evidence>
<name>A0A6C1KJ74_XANAU</name>
<feature type="domain" description="O-GlcNAc transferase C-terminal" evidence="9">
    <location>
        <begin position="354"/>
        <end position="535"/>
    </location>
</feature>
<keyword evidence="7 8" id="KW-0802">TPR repeat</keyword>
<dbReference type="GO" id="GO:0097363">
    <property type="term" value="F:protein O-acetylglucosaminyltransferase activity"/>
    <property type="evidence" value="ECO:0007669"/>
    <property type="project" value="UniProtKB-EC"/>
</dbReference>
<reference evidence="10 11" key="1">
    <citation type="submission" date="2019-05" db="EMBL/GenBank/DDBJ databases">
        <authorList>
            <person name="Zhou X."/>
        </authorList>
    </citation>
    <scope>NUCLEOTIDE SEQUENCE [LARGE SCALE GENOMIC DNA]</scope>
    <source>
        <strain evidence="10 11">DSM 432</strain>
    </source>
</reference>
<protein>
    <recommendedName>
        <fullName evidence="3">protein O-GlcNAc transferase</fullName>
        <ecNumber evidence="3">2.4.1.255</ecNumber>
    </recommendedName>
</protein>
<dbReference type="PROSITE" id="PS50005">
    <property type="entry name" value="TPR"/>
    <property type="match status" value="2"/>
</dbReference>
<evidence type="ECO:0000256" key="1">
    <source>
        <dbReference type="ARBA" id="ARBA00004922"/>
    </source>
</evidence>
<sequence length="569" mass="62263">MPIPPLSPDQTRLLHDGYQAQVRGLLDDAARQYRKILKKVPDHPDVMHLLAMVRARQNRTDEALALYRAAAALKPQDAKLWYNFGLACTAVERNSEGAEAFARALALDPSLAEGIGMLFSARRSVCDWRDDAQLLAAIARAGDPARPEIPPFFTLWLDDPALQLAAARRTVRRRCAGIVPTPLPARARTDGRVRIGYLSADFRNHPTTHLLVRLLEVHDRSKFEITALSIGPNDASPARRRVEASVDRFIDCERDQPAETAARARSLGIDILVDVMGHTNGNRLEIFAARAAPVQVSYLGYPGTSGADFMDYVIADPFVLPLEDARFFSEKVVQLPDTYQPNDPTLAPATRPGRAECGLPDTGFVFCAFNNTRKLDPATFALWLRLLMEVPGSVLWLLAGEDARANLRREAKATGVAPDRLIFAPHRPLPEHLARMALADLFLDTFPYTAHTTASDALRVGLPLVTRTGRSFASKVAGRLMHLAGLGDLITDSPAAYEALALTLARDPERLAAIRGGLEDGAARARLFDIQRYRIQIEAAYLAMMERALAGAAPDHIVLAPPPVEGSGA</sequence>
<accession>A0A6C1KJ74</accession>
<proteinExistence type="inferred from homology"/>
<evidence type="ECO:0000259" key="9">
    <source>
        <dbReference type="Pfam" id="PF13844"/>
    </source>
</evidence>
<dbReference type="AlphaFoldDB" id="A0A6C1KJ74"/>
<dbReference type="Pfam" id="PF13432">
    <property type="entry name" value="TPR_16"/>
    <property type="match status" value="1"/>
</dbReference>
<dbReference type="EMBL" id="VAUP01000011">
    <property type="protein sequence ID" value="TLX44260.1"/>
    <property type="molecule type" value="Genomic_DNA"/>
</dbReference>
<gene>
    <name evidence="10" type="ORF">FBQ73_04000</name>
</gene>
<dbReference type="SUPFAM" id="SSF48452">
    <property type="entry name" value="TPR-like"/>
    <property type="match status" value="1"/>
</dbReference>